<evidence type="ECO:0000313" key="2">
    <source>
        <dbReference type="Proteomes" id="UP000821865"/>
    </source>
</evidence>
<proteinExistence type="predicted"/>
<reference evidence="1" key="1">
    <citation type="submission" date="2020-05" db="EMBL/GenBank/DDBJ databases">
        <title>Large-scale comparative analyses of tick genomes elucidate their genetic diversity and vector capacities.</title>
        <authorList>
            <person name="Jia N."/>
            <person name="Wang J."/>
            <person name="Shi W."/>
            <person name="Du L."/>
            <person name="Sun Y."/>
            <person name="Zhan W."/>
            <person name="Jiang J."/>
            <person name="Wang Q."/>
            <person name="Zhang B."/>
            <person name="Ji P."/>
            <person name="Sakyi L.B."/>
            <person name="Cui X."/>
            <person name="Yuan T."/>
            <person name="Jiang B."/>
            <person name="Yang W."/>
            <person name="Lam T.T.-Y."/>
            <person name="Chang Q."/>
            <person name="Ding S."/>
            <person name="Wang X."/>
            <person name="Zhu J."/>
            <person name="Ruan X."/>
            <person name="Zhao L."/>
            <person name="Wei J."/>
            <person name="Que T."/>
            <person name="Du C."/>
            <person name="Cheng J."/>
            <person name="Dai P."/>
            <person name="Han X."/>
            <person name="Huang E."/>
            <person name="Gao Y."/>
            <person name="Liu J."/>
            <person name="Shao H."/>
            <person name="Ye R."/>
            <person name="Li L."/>
            <person name="Wei W."/>
            <person name="Wang X."/>
            <person name="Wang C."/>
            <person name="Yang T."/>
            <person name="Huo Q."/>
            <person name="Li W."/>
            <person name="Guo W."/>
            <person name="Chen H."/>
            <person name="Zhou L."/>
            <person name="Ni X."/>
            <person name="Tian J."/>
            <person name="Zhou Y."/>
            <person name="Sheng Y."/>
            <person name="Liu T."/>
            <person name="Pan Y."/>
            <person name="Xia L."/>
            <person name="Li J."/>
            <person name="Zhao F."/>
            <person name="Cao W."/>
        </authorList>
    </citation>
    <scope>NUCLEOTIDE SEQUENCE</scope>
    <source>
        <strain evidence="1">Dsil-2018</strain>
    </source>
</reference>
<protein>
    <submittedName>
        <fullName evidence="1">Uncharacterized protein</fullName>
    </submittedName>
</protein>
<sequence>MAAATSARRCPSATSSICTRVSTSSLVSSSVLSREHRALLHVFRLMRQHRRALASQVDQSLERSPASASSLTRRERRPCMQITPLAVAAFVAGTALVALVLLFRGMVRRRLTAKPHLRCGTADCLRHAFRLQSALNRSVDPCHDFGAFVCGSAGGGGDVPDVRTELWQQWTTSVLQLLQTGNQRAGTAKAKMAAMLRSCLRVEPTGAFHENIAALRQFVDERRLAWPGAKREDVHPLDVLLDLAINWQMPLWFSARVLLSGRSSKRVIAVRLEPAPDPTVRNGASSQICAVLDATAQMLQLQAVTPRAAGDITVYKVEHSRSLVGHTKSV</sequence>
<evidence type="ECO:0000313" key="1">
    <source>
        <dbReference type="EMBL" id="KAH7953235.1"/>
    </source>
</evidence>
<dbReference type="Proteomes" id="UP000821865">
    <property type="component" value="Chromosome 4"/>
</dbReference>
<accession>A0ACB8CVN5</accession>
<dbReference type="EMBL" id="CM023473">
    <property type="protein sequence ID" value="KAH7953235.1"/>
    <property type="molecule type" value="Genomic_DNA"/>
</dbReference>
<keyword evidence="2" id="KW-1185">Reference proteome</keyword>
<comment type="caution">
    <text evidence="1">The sequence shown here is derived from an EMBL/GenBank/DDBJ whole genome shotgun (WGS) entry which is preliminary data.</text>
</comment>
<gene>
    <name evidence="1" type="ORF">HPB49_006312</name>
</gene>
<name>A0ACB8CVN5_DERSI</name>
<organism evidence="1 2">
    <name type="scientific">Dermacentor silvarum</name>
    <name type="common">Tick</name>
    <dbReference type="NCBI Taxonomy" id="543639"/>
    <lineage>
        <taxon>Eukaryota</taxon>
        <taxon>Metazoa</taxon>
        <taxon>Ecdysozoa</taxon>
        <taxon>Arthropoda</taxon>
        <taxon>Chelicerata</taxon>
        <taxon>Arachnida</taxon>
        <taxon>Acari</taxon>
        <taxon>Parasitiformes</taxon>
        <taxon>Ixodida</taxon>
        <taxon>Ixodoidea</taxon>
        <taxon>Ixodidae</taxon>
        <taxon>Rhipicephalinae</taxon>
        <taxon>Dermacentor</taxon>
    </lineage>
</organism>